<evidence type="ECO:0000259" key="10">
    <source>
        <dbReference type="PROSITE" id="PS52019"/>
    </source>
</evidence>
<feature type="domain" description="Carrier" evidence="8">
    <location>
        <begin position="1877"/>
        <end position="1954"/>
    </location>
</feature>
<dbReference type="InterPro" id="IPR016039">
    <property type="entry name" value="Thiolase-like"/>
</dbReference>
<dbReference type="InterPro" id="IPR050091">
    <property type="entry name" value="PKS_NRPS_Biosynth_Enz"/>
</dbReference>
<proteinExistence type="predicted"/>
<dbReference type="Gene3D" id="3.30.70.3290">
    <property type="match status" value="1"/>
</dbReference>
<keyword evidence="2" id="KW-0597">Phosphoprotein</keyword>
<accession>A0A4R8RNE6</accession>
<feature type="active site" description="Proton donor; for dehydratase activity" evidence="7">
    <location>
        <position position="1103"/>
    </location>
</feature>
<evidence type="ECO:0000256" key="6">
    <source>
        <dbReference type="ARBA" id="ARBA00023268"/>
    </source>
</evidence>
<dbReference type="InterPro" id="IPR016035">
    <property type="entry name" value="Acyl_Trfase/lysoPLipase"/>
</dbReference>
<dbReference type="Proteomes" id="UP000295703">
    <property type="component" value="Unassembled WGS sequence"/>
</dbReference>
<dbReference type="PANTHER" id="PTHR43775:SF49">
    <property type="entry name" value="SYNTHASE, PUTATIVE (JCVI)-RELATED"/>
    <property type="match status" value="1"/>
</dbReference>
<protein>
    <submittedName>
        <fullName evidence="11">Highly reducing polyketide synthase gloL</fullName>
    </submittedName>
</protein>
<evidence type="ECO:0000256" key="7">
    <source>
        <dbReference type="PROSITE-ProRule" id="PRU01363"/>
    </source>
</evidence>
<dbReference type="SUPFAM" id="SSF51735">
    <property type="entry name" value="NAD(P)-binding Rossmann-fold domains"/>
    <property type="match status" value="1"/>
</dbReference>
<dbReference type="InterPro" id="IPR014031">
    <property type="entry name" value="Ketoacyl_synth_C"/>
</dbReference>
<dbReference type="PROSITE" id="PS00606">
    <property type="entry name" value="KS3_1"/>
    <property type="match status" value="1"/>
</dbReference>
<organism evidence="11 12">
    <name type="scientific">Colletotrichum trifolii</name>
    <dbReference type="NCBI Taxonomy" id="5466"/>
    <lineage>
        <taxon>Eukaryota</taxon>
        <taxon>Fungi</taxon>
        <taxon>Dikarya</taxon>
        <taxon>Ascomycota</taxon>
        <taxon>Pezizomycotina</taxon>
        <taxon>Sordariomycetes</taxon>
        <taxon>Hypocreomycetidae</taxon>
        <taxon>Glomerellales</taxon>
        <taxon>Glomerellaceae</taxon>
        <taxon>Colletotrichum</taxon>
        <taxon>Colletotrichum orbiculare species complex</taxon>
    </lineage>
</organism>
<evidence type="ECO:0000256" key="2">
    <source>
        <dbReference type="ARBA" id="ARBA00022553"/>
    </source>
</evidence>
<dbReference type="InterPro" id="IPR020806">
    <property type="entry name" value="PKS_PP-bd"/>
</dbReference>
<dbReference type="Pfam" id="PF00550">
    <property type="entry name" value="PP-binding"/>
    <property type="match status" value="1"/>
</dbReference>
<dbReference type="SUPFAM" id="SSF47336">
    <property type="entry name" value="ACP-like"/>
    <property type="match status" value="1"/>
</dbReference>
<dbReference type="CDD" id="cd00833">
    <property type="entry name" value="PKS"/>
    <property type="match status" value="1"/>
</dbReference>
<dbReference type="Pfam" id="PF14765">
    <property type="entry name" value="PS-DH"/>
    <property type="match status" value="1"/>
</dbReference>
<dbReference type="GO" id="GO:0008168">
    <property type="term" value="F:methyltransferase activity"/>
    <property type="evidence" value="ECO:0007669"/>
    <property type="project" value="UniProtKB-KW"/>
</dbReference>
<evidence type="ECO:0000256" key="5">
    <source>
        <dbReference type="ARBA" id="ARBA00023002"/>
    </source>
</evidence>
<evidence type="ECO:0000259" key="9">
    <source>
        <dbReference type="PROSITE" id="PS52004"/>
    </source>
</evidence>
<gene>
    <name evidence="11" type="primary">gloL-2</name>
    <name evidence="11" type="ORF">CTRI78_v006536</name>
</gene>
<dbReference type="Pfam" id="PF08659">
    <property type="entry name" value="KR"/>
    <property type="match status" value="1"/>
</dbReference>
<keyword evidence="1" id="KW-0596">Phosphopantetheine</keyword>
<name>A0A4R8RNE6_COLTR</name>
<dbReference type="SUPFAM" id="SSF53901">
    <property type="entry name" value="Thiolase-like"/>
    <property type="match status" value="1"/>
</dbReference>
<dbReference type="GO" id="GO:0032259">
    <property type="term" value="P:methylation"/>
    <property type="evidence" value="ECO:0007669"/>
    <property type="project" value="UniProtKB-KW"/>
</dbReference>
<dbReference type="InterPro" id="IPR032821">
    <property type="entry name" value="PKS_assoc"/>
</dbReference>
<evidence type="ECO:0000259" key="8">
    <source>
        <dbReference type="PROSITE" id="PS50075"/>
    </source>
</evidence>
<dbReference type="EMBL" id="RYZW01000062">
    <property type="protein sequence ID" value="TDZ54107.1"/>
    <property type="molecule type" value="Genomic_DNA"/>
</dbReference>
<dbReference type="PANTHER" id="PTHR43775">
    <property type="entry name" value="FATTY ACID SYNTHASE"/>
    <property type="match status" value="1"/>
</dbReference>
<dbReference type="InterPro" id="IPR049551">
    <property type="entry name" value="PKS_DH_C"/>
</dbReference>
<evidence type="ECO:0000313" key="12">
    <source>
        <dbReference type="Proteomes" id="UP000295703"/>
    </source>
</evidence>
<dbReference type="Gene3D" id="1.10.1200.10">
    <property type="entry name" value="ACP-like"/>
    <property type="match status" value="1"/>
</dbReference>
<feature type="domain" description="Ketosynthase family 3 (KS3)" evidence="9">
    <location>
        <begin position="3"/>
        <end position="424"/>
    </location>
</feature>
<dbReference type="Gene3D" id="3.10.129.110">
    <property type="entry name" value="Polyketide synthase dehydratase"/>
    <property type="match status" value="1"/>
</dbReference>
<keyword evidence="12" id="KW-1185">Reference proteome</keyword>
<feature type="region of interest" description="C-terminal hotdog fold" evidence="7">
    <location>
        <begin position="1044"/>
        <end position="1187"/>
    </location>
</feature>
<dbReference type="InterPro" id="IPR057326">
    <property type="entry name" value="KR_dom"/>
</dbReference>
<dbReference type="InterPro" id="IPR036736">
    <property type="entry name" value="ACP-like_sf"/>
</dbReference>
<reference evidence="11 12" key="1">
    <citation type="submission" date="2018-12" db="EMBL/GenBank/DDBJ databases">
        <title>Genome sequence and assembly of Colletotrichum trifolii.</title>
        <authorList>
            <person name="Gan P."/>
            <person name="Shirasu K."/>
        </authorList>
    </citation>
    <scope>NUCLEOTIDE SEQUENCE [LARGE SCALE GENOMIC DNA]</scope>
    <source>
        <strain evidence="11 12">543-2</strain>
    </source>
</reference>
<dbReference type="InterPro" id="IPR049552">
    <property type="entry name" value="PKS_DH_N"/>
</dbReference>
<dbReference type="SMART" id="SM00826">
    <property type="entry name" value="PKS_DH"/>
    <property type="match status" value="1"/>
</dbReference>
<keyword evidence="6" id="KW-0511">Multifunctional enzyme</keyword>
<dbReference type="SUPFAM" id="SSF52151">
    <property type="entry name" value="FabD/lysophospholipase-like"/>
    <property type="match status" value="1"/>
</dbReference>
<dbReference type="Pfam" id="PF00109">
    <property type="entry name" value="ketoacyl-synt"/>
    <property type="match status" value="1"/>
</dbReference>
<dbReference type="PROSITE" id="PS00012">
    <property type="entry name" value="PHOSPHOPANTETHEINE"/>
    <property type="match status" value="1"/>
</dbReference>
<dbReference type="InterPro" id="IPR001227">
    <property type="entry name" value="Ac_transferase_dom_sf"/>
</dbReference>
<sequence length="1958" mass="213924">METDPIAIVGMAVRLPGGVRNTDDFWELMMNKRSGLIPIPKERWNSEGFYSPVARWGTVQNKEAYMFSQADNDLTRFDASYFTCGEKEIERMDPMQRQLLEITRECLDNAGETGWRGEEIGCYVGNFSSDWQDDLSMDPHASGLYRGSGYLDFLQPNRVSYEYGWTGPSMLVKTGCSSSMVALHLAAEAVQSGACKSAMALGCNLITSVITSIVFTETGVLSPSGKCKTFDLLADGYGRGEAVNAVYVKRLSDALRDGNPVRAILRASGTNNDGRSNGIMSPNTYLQEELIRKTYAKAGLGFNKTAFFECHGTGTPTGDPLEVAAVARIWKDHDGIMMGAVKPNVGHSEGAAGLTSVIKAVLALENRVIPPNIYMDNPNPRIPWEEAKLSVPREPTDWPADRDERISVNSFGVAGSNAHVILESYEGWLKLQDDASSVSSDSGVSVSVSVRSPGQRLLLFSASHPTSLEKQVEQHKQYLNKKTAHVDHLAHTLAHHRDHLCCRAYAIADGHGTFEPSSFKRKPSVPRRTVLVFTGQGVHWAGMGKALIESNDVFRESIRKLDAWLQSLPDAHRPDWSLETELSIDDGSSRVGQRGYSHPCATAVQIALVDVLKSLDVHPDAVTGHSGGEAAAAYAAGSVSAEAAMAVAYFRGWLLVNGTVPPGTMAAVSLGPREVEPFLIPGVVVGCENSHLNSTLSGDPVCIQHCIDQMTRRHPDVKAKLLNLETSFHSPWIEPLAGPYEELLKPYLADAKAPSVAHFSSVTGLEMTGDDFGANYWRRNFVQPVLFNTAMRNLLKSNGNNLFVEVGPHPALQRPIGEILRSIPEASCEYVTTLRRAEDTSVSMLRLAGELFVQGAAVDLSSIVPRGRVLTDLPTYPWLHDVSYSDEPRNPARYKQRKHTRHVLLGARVLEGNDMEPAWRNMLDLKEVPWLTDHMVNGQVVFPGAGYVAMAGEAMRQVADGQESYTIRDMSITTGMTVPKEKKMELYTRMIPEDGPGAEGRWYNFKIMSCDGHAWVSHCSGFIRSGAEADETSVTSAQAEHAFAREVDAEGWYKAVKAVGIDWETAFQGLDQITASTVTREATATVYDFEDTTRYAAHPTLLDQMLQINLVAQTHGLKRNLDSILLPTFVSRLGVLGEQDLRMRAYGSIKDGSEGMTANAAIYTEEGRPTVYLEGLSYSELPVAKREEVLLGSTFEWKQDISMLGSVAEVENEDASEELRGVVELLAFKIPDSRIIEIGSGATNVTRIALEAAHPTRHKRLYADYTYVCTSEDDVEQVTESLKEMEGNEVSVVDMEQLSLCNAADIVLMPLATLLSSDRYLLDDLTELKTLQTVGGRLVVYNLGAKSEVSGVDSEKVNQRLRSLGYKFHSQTGSGLILAEPTKGADLEPGTEVTILARPTGRGSELGQAVQEYFESRGFSVTIRNEKTVPSESTITISLLDVDDRTVYDLDSETFRPFMDSLCNLKGSLIWLLPSVHGCTKDPRPAMIQGTARTVRMENKADITLVETDDASLCGSTFAEAVYKICQSLPKRRKGGDLDADYDYAMLNGKVHIPRMSWFGFSEPEVSKALPETKDTTMFRQDASYLLVGGMGGLGRSVATWLLEHGARNLVFLSRSAGSVDNEPFVKELESYPGAVMTTISGDVSKPDDVARAIGAAPKPIAGVLQLSLVLKDNSTAEMTYKEWTDVVNPRVLGTHNVHQALLEAGVPLDFFLIFGSGGGHTGYYGQANYSAANTYLDAFVEHRHTLGLPASIVDLGVVGDVGYLLERDDLYDGFRNGGFFFLGEQDVLDSAAVAIAHSAGGPYSSFCLGGLSEKPLSDPSNRVNWKRDVRFAQSHYFHRSKAVAAAAAGEEDEGHDGAETFVSLARTDPAALRDGAGVAGLARFVGATLSRLMLRPVEDFPLTESLTSIGLDSIISIELVDWIHQQFHLGLTSMEVTQCTSLMHLAEKIVEELISSA</sequence>
<dbReference type="SMART" id="SM00825">
    <property type="entry name" value="PKS_KS"/>
    <property type="match status" value="1"/>
</dbReference>
<dbReference type="GO" id="GO:0004315">
    <property type="term" value="F:3-oxoacyl-[acyl-carrier-protein] synthase activity"/>
    <property type="evidence" value="ECO:0007669"/>
    <property type="project" value="InterPro"/>
</dbReference>
<dbReference type="SMART" id="SM00823">
    <property type="entry name" value="PKS_PP"/>
    <property type="match status" value="1"/>
</dbReference>
<dbReference type="InterPro" id="IPR036291">
    <property type="entry name" value="NAD(P)-bd_dom_sf"/>
</dbReference>
<dbReference type="Gene3D" id="3.40.50.720">
    <property type="entry name" value="NAD(P)-binding Rossmann-like Domain"/>
    <property type="match status" value="1"/>
</dbReference>
<comment type="caution">
    <text evidence="11">The sequence shown here is derived from an EMBL/GenBank/DDBJ whole genome shotgun (WGS) entry which is preliminary data.</text>
</comment>
<dbReference type="PROSITE" id="PS52019">
    <property type="entry name" value="PKS_MFAS_DH"/>
    <property type="match status" value="1"/>
</dbReference>
<dbReference type="InterPro" id="IPR049900">
    <property type="entry name" value="PKS_mFAS_DH"/>
</dbReference>
<dbReference type="InterPro" id="IPR014043">
    <property type="entry name" value="Acyl_transferase_dom"/>
</dbReference>
<dbReference type="GO" id="GO:0004312">
    <property type="term" value="F:fatty acid synthase activity"/>
    <property type="evidence" value="ECO:0007669"/>
    <property type="project" value="TreeGrafter"/>
</dbReference>
<keyword evidence="3" id="KW-0489">Methyltransferase</keyword>
<feature type="domain" description="PKS/mFAS DH" evidence="10">
    <location>
        <begin position="902"/>
        <end position="1187"/>
    </location>
</feature>
<dbReference type="Pfam" id="PF21089">
    <property type="entry name" value="PKS_DH_N"/>
    <property type="match status" value="1"/>
</dbReference>
<dbReference type="Pfam" id="PF00698">
    <property type="entry name" value="Acyl_transf_1"/>
    <property type="match status" value="1"/>
</dbReference>
<dbReference type="Pfam" id="PF02801">
    <property type="entry name" value="Ketoacyl-synt_C"/>
    <property type="match status" value="1"/>
</dbReference>
<dbReference type="InterPro" id="IPR009081">
    <property type="entry name" value="PP-bd_ACP"/>
</dbReference>
<evidence type="ECO:0000256" key="1">
    <source>
        <dbReference type="ARBA" id="ARBA00022450"/>
    </source>
</evidence>
<dbReference type="InterPro" id="IPR014030">
    <property type="entry name" value="Ketoacyl_synth_N"/>
</dbReference>
<dbReference type="GO" id="GO:0006633">
    <property type="term" value="P:fatty acid biosynthetic process"/>
    <property type="evidence" value="ECO:0007669"/>
    <property type="project" value="InterPro"/>
</dbReference>
<dbReference type="Gene3D" id="3.40.366.10">
    <property type="entry name" value="Malonyl-Coenzyme A Acyl Carrier Protein, domain 2"/>
    <property type="match status" value="1"/>
</dbReference>
<dbReference type="InterPro" id="IPR020841">
    <property type="entry name" value="PKS_Beta-ketoAc_synthase_dom"/>
</dbReference>
<dbReference type="Pfam" id="PF16197">
    <property type="entry name" value="KAsynt_C_assoc"/>
    <property type="match status" value="1"/>
</dbReference>
<dbReference type="InterPro" id="IPR042104">
    <property type="entry name" value="PKS_dehydratase_sf"/>
</dbReference>
<dbReference type="STRING" id="5466.A0A4R8RNE6"/>
<dbReference type="PROSITE" id="PS52004">
    <property type="entry name" value="KS3_2"/>
    <property type="match status" value="1"/>
</dbReference>
<feature type="region of interest" description="N-terminal hotdog fold" evidence="7">
    <location>
        <begin position="902"/>
        <end position="1030"/>
    </location>
</feature>
<dbReference type="GO" id="GO:0044550">
    <property type="term" value="P:secondary metabolite biosynthetic process"/>
    <property type="evidence" value="ECO:0007669"/>
    <property type="project" value="UniProtKB-ARBA"/>
</dbReference>
<keyword evidence="4" id="KW-0808">Transferase</keyword>
<dbReference type="PROSITE" id="PS50075">
    <property type="entry name" value="CARRIER"/>
    <property type="match status" value="1"/>
</dbReference>
<evidence type="ECO:0000313" key="11">
    <source>
        <dbReference type="EMBL" id="TDZ54107.1"/>
    </source>
</evidence>
<dbReference type="InterPro" id="IPR018201">
    <property type="entry name" value="Ketoacyl_synth_AS"/>
</dbReference>
<dbReference type="SMART" id="SM00822">
    <property type="entry name" value="PKS_KR"/>
    <property type="match status" value="1"/>
</dbReference>
<dbReference type="GO" id="GO:0031177">
    <property type="term" value="F:phosphopantetheine binding"/>
    <property type="evidence" value="ECO:0007669"/>
    <property type="project" value="InterPro"/>
</dbReference>
<evidence type="ECO:0000256" key="3">
    <source>
        <dbReference type="ARBA" id="ARBA00022603"/>
    </source>
</evidence>
<dbReference type="InterPro" id="IPR020807">
    <property type="entry name" value="PKS_DH"/>
</dbReference>
<dbReference type="InterPro" id="IPR006162">
    <property type="entry name" value="Ppantetheine_attach_site"/>
</dbReference>
<dbReference type="GO" id="GO:0016491">
    <property type="term" value="F:oxidoreductase activity"/>
    <property type="evidence" value="ECO:0007669"/>
    <property type="project" value="UniProtKB-KW"/>
</dbReference>
<evidence type="ECO:0000256" key="4">
    <source>
        <dbReference type="ARBA" id="ARBA00022679"/>
    </source>
</evidence>
<feature type="active site" description="Proton acceptor; for dehydratase activity" evidence="7">
    <location>
        <position position="934"/>
    </location>
</feature>
<dbReference type="SMART" id="SM00827">
    <property type="entry name" value="PKS_AT"/>
    <property type="match status" value="1"/>
</dbReference>
<dbReference type="InterPro" id="IPR013968">
    <property type="entry name" value="PKS_KR"/>
</dbReference>
<dbReference type="Gene3D" id="3.40.47.10">
    <property type="match status" value="1"/>
</dbReference>
<keyword evidence="5" id="KW-0560">Oxidoreductase</keyword>